<feature type="non-terminal residue" evidence="1">
    <location>
        <position position="1"/>
    </location>
</feature>
<gene>
    <name evidence="1" type="ORF">BDY19DRAFT_879430</name>
</gene>
<name>A0ACB8UN72_9APHY</name>
<evidence type="ECO:0000313" key="2">
    <source>
        <dbReference type="Proteomes" id="UP001055072"/>
    </source>
</evidence>
<accession>A0ACB8UN72</accession>
<dbReference type="Proteomes" id="UP001055072">
    <property type="component" value="Unassembled WGS sequence"/>
</dbReference>
<dbReference type="EMBL" id="MU274900">
    <property type="protein sequence ID" value="KAI0094975.1"/>
    <property type="molecule type" value="Genomic_DNA"/>
</dbReference>
<evidence type="ECO:0000313" key="1">
    <source>
        <dbReference type="EMBL" id="KAI0094975.1"/>
    </source>
</evidence>
<sequence length="129" mass="13777">GMATGAFGSHGLRNRAGVTPDSIRAWETASHYTIYNGLGLLLISLHPRFAAHRFAGPAITAGGVVFSGSIFALALAREKFKWLGPITPLGGSLMMLGCVQIVSLIIQVIDEAFLLSVDTSRLHFKEPPM</sequence>
<proteinExistence type="predicted"/>
<protein>
    <submittedName>
        <fullName evidence="1">Uncharacterized protein</fullName>
    </submittedName>
</protein>
<comment type="caution">
    <text evidence="1">The sequence shown here is derived from an EMBL/GenBank/DDBJ whole genome shotgun (WGS) entry which is preliminary data.</text>
</comment>
<reference evidence="1" key="1">
    <citation type="journal article" date="2021" name="Environ. Microbiol.">
        <title>Gene family expansions and transcriptome signatures uncover fungal adaptations to wood decay.</title>
        <authorList>
            <person name="Hage H."/>
            <person name="Miyauchi S."/>
            <person name="Viragh M."/>
            <person name="Drula E."/>
            <person name="Min B."/>
            <person name="Chaduli D."/>
            <person name="Navarro D."/>
            <person name="Favel A."/>
            <person name="Norest M."/>
            <person name="Lesage-Meessen L."/>
            <person name="Balint B."/>
            <person name="Merenyi Z."/>
            <person name="de Eugenio L."/>
            <person name="Morin E."/>
            <person name="Martinez A.T."/>
            <person name="Baldrian P."/>
            <person name="Stursova M."/>
            <person name="Martinez M.J."/>
            <person name="Novotny C."/>
            <person name="Magnuson J.K."/>
            <person name="Spatafora J.W."/>
            <person name="Maurice S."/>
            <person name="Pangilinan J."/>
            <person name="Andreopoulos W."/>
            <person name="LaButti K."/>
            <person name="Hundley H."/>
            <person name="Na H."/>
            <person name="Kuo A."/>
            <person name="Barry K."/>
            <person name="Lipzen A."/>
            <person name="Henrissat B."/>
            <person name="Riley R."/>
            <person name="Ahrendt S."/>
            <person name="Nagy L.G."/>
            <person name="Grigoriev I.V."/>
            <person name="Martin F."/>
            <person name="Rosso M.N."/>
        </authorList>
    </citation>
    <scope>NUCLEOTIDE SEQUENCE</scope>
    <source>
        <strain evidence="1">CBS 384.51</strain>
    </source>
</reference>
<organism evidence="1 2">
    <name type="scientific">Irpex rosettiformis</name>
    <dbReference type="NCBI Taxonomy" id="378272"/>
    <lineage>
        <taxon>Eukaryota</taxon>
        <taxon>Fungi</taxon>
        <taxon>Dikarya</taxon>
        <taxon>Basidiomycota</taxon>
        <taxon>Agaricomycotina</taxon>
        <taxon>Agaricomycetes</taxon>
        <taxon>Polyporales</taxon>
        <taxon>Irpicaceae</taxon>
        <taxon>Irpex</taxon>
    </lineage>
</organism>
<keyword evidence="2" id="KW-1185">Reference proteome</keyword>